<evidence type="ECO:0000256" key="6">
    <source>
        <dbReference type="ARBA" id="ARBA00023163"/>
    </source>
</evidence>
<reference evidence="10 11" key="1">
    <citation type="submission" date="2017-03" db="EMBL/GenBank/DDBJ databases">
        <title>Genomes of endolithic fungi from Antarctica.</title>
        <authorList>
            <person name="Coleine C."/>
            <person name="Masonjones S."/>
            <person name="Stajich J.E."/>
        </authorList>
    </citation>
    <scope>NUCLEOTIDE SEQUENCE [LARGE SCALE GENOMIC DNA]</scope>
    <source>
        <strain evidence="10 11">CCFEE 5311</strain>
    </source>
</reference>
<evidence type="ECO:0000313" key="10">
    <source>
        <dbReference type="EMBL" id="TKA44917.1"/>
    </source>
</evidence>
<dbReference type="OrthoDB" id="5226580at2759"/>
<evidence type="ECO:0000256" key="7">
    <source>
        <dbReference type="ARBA" id="ARBA00023242"/>
    </source>
</evidence>
<protein>
    <recommendedName>
        <fullName evidence="12">Transcription factor domain-containing protein</fullName>
    </recommendedName>
</protein>
<dbReference type="GO" id="GO:0000976">
    <property type="term" value="F:transcription cis-regulatory region binding"/>
    <property type="evidence" value="ECO:0007669"/>
    <property type="project" value="TreeGrafter"/>
</dbReference>
<comment type="caution">
    <text evidence="10">The sequence shown here is derived from an EMBL/GenBank/DDBJ whole genome shotgun (WGS) entry which is preliminary data.</text>
</comment>
<evidence type="ECO:0000256" key="8">
    <source>
        <dbReference type="ARBA" id="ARBA00046271"/>
    </source>
</evidence>
<feature type="region of interest" description="Disordered" evidence="9">
    <location>
        <begin position="283"/>
        <end position="308"/>
    </location>
</feature>
<dbReference type="GO" id="GO:0005778">
    <property type="term" value="C:peroxisomal membrane"/>
    <property type="evidence" value="ECO:0007669"/>
    <property type="project" value="UniProtKB-SubCell"/>
</dbReference>
<evidence type="ECO:0000256" key="2">
    <source>
        <dbReference type="ARBA" id="ARBA00023015"/>
    </source>
</evidence>
<feature type="region of interest" description="Disordered" evidence="9">
    <location>
        <begin position="322"/>
        <end position="347"/>
    </location>
</feature>
<dbReference type="InterPro" id="IPR008733">
    <property type="entry name" value="PEX11"/>
</dbReference>
<dbReference type="STRING" id="329885.A0A4U0V824"/>
<feature type="compositionally biased region" description="Polar residues" evidence="9">
    <location>
        <begin position="324"/>
        <end position="347"/>
    </location>
</feature>
<organism evidence="10 11">
    <name type="scientific">Friedmanniomyces endolithicus</name>
    <dbReference type="NCBI Taxonomy" id="329885"/>
    <lineage>
        <taxon>Eukaryota</taxon>
        <taxon>Fungi</taxon>
        <taxon>Dikarya</taxon>
        <taxon>Ascomycota</taxon>
        <taxon>Pezizomycotina</taxon>
        <taxon>Dothideomycetes</taxon>
        <taxon>Dothideomycetidae</taxon>
        <taxon>Mycosphaerellales</taxon>
        <taxon>Teratosphaeriaceae</taxon>
        <taxon>Friedmanniomyces</taxon>
    </lineage>
</organism>
<sequence>MVADALIYHPAVSHYNRFVATTAGRDKTLRTVQYFSRFLAWYTYRTNSSAATVAFFQALMKNFGSVRKALRLGKFVEHFKAAAVAADSKPGSIDPVVKYLAVGRQLGYAFYIALDNLAYFDQTGVRKFDGAVRVQKEAYRAWLAGLACNIVAGTYQLYNLTVAARKQRDGQDAEKAVEAKKLERDQRATQIQLISDLCDSIAPCAALGFGNFDDGIVGLAGTTSSLIGLFATWAKTACTRLRKECHYKEPILRRKKTVKTSRAAQLEKLESKIEHLVNALSTAQNGGQVSPPHSQHRDSDPRVRSRTSEVLDSMCEDFDGSLPDASQSISRQTSGAASIDTTASNQLMSPEEKAQIEVLGVTMSEAEVLLDRFRRLMAPLMPFVVLPSELSAAQLYAQEPFLLHAITTVTYFHDLSKQQILVKHLMRDVSQRILLDNEKTVGILQGLLIFVAWYHIHVFWGQQVTNLLHLAIAMTIDLGIDRVPGSCQSDFKTATTKAVQGPSLMPKAATLEEHRVLAGVFYLTSMLASSFKKIDALSYTRYLEDCLITLEQTKEHDSDLLLVQIVRLQHLAEDTHTTETPTAPMQMYIKAFDADLTKLTDSNPCKEDNKLLKMQYLTAEILVWELSLNDLQENKTVPLRSHLDDLYRCIDAIKRFIDVYFSIPIDDYLLVPFSVFGQFAHAFIVQTKLASLEVDGWDLKTLHESLNFLNVIDEAAARFEAVAKGSPDGLQIKNEVFHKWAHRLRWMKQVYEAKFSPGQNAKDTGTLYERQAAVTTLFRPPESFNSQATPGGPQQPTPPDDALSANFFNYLDDDFWSNFPAEYGVDFQGMMSNVASPYP</sequence>
<evidence type="ECO:0000256" key="5">
    <source>
        <dbReference type="ARBA" id="ARBA00023140"/>
    </source>
</evidence>
<dbReference type="CDD" id="cd12148">
    <property type="entry name" value="fungal_TF_MHR"/>
    <property type="match status" value="1"/>
</dbReference>
<evidence type="ECO:0008006" key="12">
    <source>
        <dbReference type="Google" id="ProtNLM"/>
    </source>
</evidence>
<dbReference type="AlphaFoldDB" id="A0A4U0V824"/>
<dbReference type="EMBL" id="NAJP01000013">
    <property type="protein sequence ID" value="TKA44917.1"/>
    <property type="molecule type" value="Genomic_DNA"/>
</dbReference>
<feature type="compositionally biased region" description="Polar residues" evidence="9">
    <location>
        <begin position="283"/>
        <end position="293"/>
    </location>
</feature>
<comment type="subcellular location">
    <subcellularLocation>
        <location evidence="1">Nucleus</location>
    </subcellularLocation>
    <subcellularLocation>
        <location evidence="8">Peroxisome membrane</location>
    </subcellularLocation>
</comment>
<dbReference type="GO" id="GO:0005634">
    <property type="term" value="C:nucleus"/>
    <property type="evidence" value="ECO:0007669"/>
    <property type="project" value="UniProtKB-SubCell"/>
</dbReference>
<evidence type="ECO:0000313" key="11">
    <source>
        <dbReference type="Proteomes" id="UP000310066"/>
    </source>
</evidence>
<feature type="region of interest" description="Disordered" evidence="9">
    <location>
        <begin position="781"/>
        <end position="803"/>
    </location>
</feature>
<gene>
    <name evidence="10" type="ORF">B0A54_03208</name>
</gene>
<evidence type="ECO:0000256" key="9">
    <source>
        <dbReference type="SAM" id="MobiDB-lite"/>
    </source>
</evidence>
<evidence type="ECO:0000256" key="1">
    <source>
        <dbReference type="ARBA" id="ARBA00004123"/>
    </source>
</evidence>
<dbReference type="Pfam" id="PF05648">
    <property type="entry name" value="PEX11"/>
    <property type="match status" value="1"/>
</dbReference>
<feature type="compositionally biased region" description="Basic and acidic residues" evidence="9">
    <location>
        <begin position="295"/>
        <end position="308"/>
    </location>
</feature>
<dbReference type="GO" id="GO:0000981">
    <property type="term" value="F:DNA-binding transcription factor activity, RNA polymerase II-specific"/>
    <property type="evidence" value="ECO:0007669"/>
    <property type="project" value="TreeGrafter"/>
</dbReference>
<keyword evidence="5" id="KW-0576">Peroxisome</keyword>
<keyword evidence="2" id="KW-0805">Transcription regulation</keyword>
<dbReference type="Proteomes" id="UP000310066">
    <property type="component" value="Unassembled WGS sequence"/>
</dbReference>
<dbReference type="GO" id="GO:0016559">
    <property type="term" value="P:peroxisome fission"/>
    <property type="evidence" value="ECO:0007669"/>
    <property type="project" value="InterPro"/>
</dbReference>
<proteinExistence type="predicted"/>
<evidence type="ECO:0000256" key="3">
    <source>
        <dbReference type="ARBA" id="ARBA00023125"/>
    </source>
</evidence>
<accession>A0A4U0V824</accession>
<dbReference type="PANTHER" id="PTHR31845">
    <property type="entry name" value="FINGER DOMAIN PROTEIN, PUTATIVE-RELATED"/>
    <property type="match status" value="1"/>
</dbReference>
<dbReference type="InterPro" id="IPR051089">
    <property type="entry name" value="prtT"/>
</dbReference>
<evidence type="ECO:0000256" key="4">
    <source>
        <dbReference type="ARBA" id="ARBA00023136"/>
    </source>
</evidence>
<keyword evidence="7" id="KW-0539">Nucleus</keyword>
<keyword evidence="3" id="KW-0238">DNA-binding</keyword>
<keyword evidence="6" id="KW-0804">Transcription</keyword>
<keyword evidence="4" id="KW-0472">Membrane</keyword>
<name>A0A4U0V824_9PEZI</name>
<dbReference type="PANTHER" id="PTHR31845:SF10">
    <property type="entry name" value="ZN(II)2CYS6 TRANSCRIPTION FACTOR (EUROFUNG)"/>
    <property type="match status" value="1"/>
</dbReference>